<evidence type="ECO:0000256" key="3">
    <source>
        <dbReference type="ARBA" id="ARBA00022692"/>
    </source>
</evidence>
<feature type="transmembrane region" description="Helical" evidence="7">
    <location>
        <begin position="102"/>
        <end position="119"/>
    </location>
</feature>
<feature type="domain" description="Major facilitator superfamily (MFS) profile" evidence="8">
    <location>
        <begin position="36"/>
        <end position="433"/>
    </location>
</feature>
<feature type="transmembrane region" description="Helical" evidence="7">
    <location>
        <begin position="159"/>
        <end position="180"/>
    </location>
</feature>
<dbReference type="Proteomes" id="UP001595528">
    <property type="component" value="Unassembled WGS sequence"/>
</dbReference>
<sequence length="439" mass="45983">MAQFTDSPSAADGRPAPDAAPEAARARVTPSQGIVLLLSLGLVYMMSHFYRTALAVIAPEVGADLALSPGELGFLNGAYFIAFAVAQIPAGVLLDRFGPRRVIAAMMMVTVIGTLLVGLSGSYGPALLGRLMQGAGCSAVLMGSFVVFARWFSQRHFATLGAAVLFIGGTGNLLSASPLAYGSQAFGWRESFLFSGILTFVLVVQLFLIVRDAPPGAKVPRSQGERLGQVLSGLLSVVVNRNVPFLFAMNFVAYASIITVIGLWAGPWLADIYGLDTDARGNVLTLVHIGVLAGYACAAPLDRWLDTRKRIVFATTLVSVASYAVLAFAGHLPLSVAVGLLVLLGMMGSANVILLSHIRALFPVDKVGRGMSVLNVAVMAGVAAMQTLTGWLIGLFPEVDGAIPEAAYRAVFIVCGGALILGLCAYSVVPDARPSQVRD</sequence>
<feature type="transmembrane region" description="Helical" evidence="7">
    <location>
        <begin position="373"/>
        <end position="394"/>
    </location>
</feature>
<keyword evidence="3 7" id="KW-0812">Transmembrane</keyword>
<dbReference type="RefSeq" id="WP_379904341.1">
    <property type="nucleotide sequence ID" value="NZ_JBHRTR010000034.1"/>
</dbReference>
<gene>
    <name evidence="9" type="ORF">ACFOGJ_21295</name>
</gene>
<keyword evidence="5 7" id="KW-0472">Membrane</keyword>
<dbReference type="SUPFAM" id="SSF103473">
    <property type="entry name" value="MFS general substrate transporter"/>
    <property type="match status" value="1"/>
</dbReference>
<comment type="subcellular location">
    <subcellularLocation>
        <location evidence="1">Cell membrane</location>
        <topology evidence="1">Multi-pass membrane protein</topology>
    </subcellularLocation>
</comment>
<feature type="transmembrane region" description="Helical" evidence="7">
    <location>
        <begin position="251"/>
        <end position="270"/>
    </location>
</feature>
<feature type="transmembrane region" description="Helical" evidence="7">
    <location>
        <begin position="192"/>
        <end position="210"/>
    </location>
</feature>
<evidence type="ECO:0000313" key="10">
    <source>
        <dbReference type="Proteomes" id="UP001595528"/>
    </source>
</evidence>
<evidence type="ECO:0000256" key="1">
    <source>
        <dbReference type="ARBA" id="ARBA00004651"/>
    </source>
</evidence>
<dbReference type="Pfam" id="PF07690">
    <property type="entry name" value="MFS_1"/>
    <property type="match status" value="1"/>
</dbReference>
<feature type="transmembrane region" description="Helical" evidence="7">
    <location>
        <begin position="131"/>
        <end position="152"/>
    </location>
</feature>
<organism evidence="9 10">
    <name type="scientific">Marinibaculum pumilum</name>
    <dbReference type="NCBI Taxonomy" id="1766165"/>
    <lineage>
        <taxon>Bacteria</taxon>
        <taxon>Pseudomonadati</taxon>
        <taxon>Pseudomonadota</taxon>
        <taxon>Alphaproteobacteria</taxon>
        <taxon>Rhodospirillales</taxon>
        <taxon>Rhodospirillaceae</taxon>
        <taxon>Marinibaculum</taxon>
    </lineage>
</organism>
<evidence type="ECO:0000256" key="7">
    <source>
        <dbReference type="SAM" id="Phobius"/>
    </source>
</evidence>
<evidence type="ECO:0000256" key="5">
    <source>
        <dbReference type="ARBA" id="ARBA00023136"/>
    </source>
</evidence>
<keyword evidence="2" id="KW-1003">Cell membrane</keyword>
<dbReference type="InterPro" id="IPR036259">
    <property type="entry name" value="MFS_trans_sf"/>
</dbReference>
<evidence type="ECO:0000313" key="9">
    <source>
        <dbReference type="EMBL" id="MFC3229799.1"/>
    </source>
</evidence>
<comment type="caution">
    <text evidence="9">The sequence shown here is derived from an EMBL/GenBank/DDBJ whole genome shotgun (WGS) entry which is preliminary data.</text>
</comment>
<accession>A0ABV7L5F6</accession>
<dbReference type="InterPro" id="IPR050189">
    <property type="entry name" value="MFS_Efflux_Transporters"/>
</dbReference>
<feature type="transmembrane region" description="Helical" evidence="7">
    <location>
        <begin position="311"/>
        <end position="330"/>
    </location>
</feature>
<proteinExistence type="predicted"/>
<feature type="transmembrane region" description="Helical" evidence="7">
    <location>
        <begin position="336"/>
        <end position="361"/>
    </location>
</feature>
<feature type="transmembrane region" description="Helical" evidence="7">
    <location>
        <begin position="34"/>
        <end position="57"/>
    </location>
</feature>
<evidence type="ECO:0000256" key="4">
    <source>
        <dbReference type="ARBA" id="ARBA00022989"/>
    </source>
</evidence>
<evidence type="ECO:0000256" key="2">
    <source>
        <dbReference type="ARBA" id="ARBA00022475"/>
    </source>
</evidence>
<feature type="region of interest" description="Disordered" evidence="6">
    <location>
        <begin position="1"/>
        <end position="25"/>
    </location>
</feature>
<protein>
    <submittedName>
        <fullName evidence="9">MFS transporter</fullName>
    </submittedName>
</protein>
<dbReference type="Gene3D" id="1.20.1250.20">
    <property type="entry name" value="MFS general substrate transporter like domains"/>
    <property type="match status" value="2"/>
</dbReference>
<name>A0ABV7L5F6_9PROT</name>
<keyword evidence="4 7" id="KW-1133">Transmembrane helix</keyword>
<dbReference type="PANTHER" id="PTHR43124:SF3">
    <property type="entry name" value="CHLORAMPHENICOL EFFLUX PUMP RV0191"/>
    <property type="match status" value="1"/>
</dbReference>
<dbReference type="InterPro" id="IPR011701">
    <property type="entry name" value="MFS"/>
</dbReference>
<dbReference type="PANTHER" id="PTHR43124">
    <property type="entry name" value="PURINE EFFLUX PUMP PBUE"/>
    <property type="match status" value="1"/>
</dbReference>
<reference evidence="10" key="1">
    <citation type="journal article" date="2019" name="Int. J. Syst. Evol. Microbiol.">
        <title>The Global Catalogue of Microorganisms (GCM) 10K type strain sequencing project: providing services to taxonomists for standard genome sequencing and annotation.</title>
        <authorList>
            <consortium name="The Broad Institute Genomics Platform"/>
            <consortium name="The Broad Institute Genome Sequencing Center for Infectious Disease"/>
            <person name="Wu L."/>
            <person name="Ma J."/>
        </authorList>
    </citation>
    <scope>NUCLEOTIDE SEQUENCE [LARGE SCALE GENOMIC DNA]</scope>
    <source>
        <strain evidence="10">KCTC 42964</strain>
    </source>
</reference>
<feature type="transmembrane region" description="Helical" evidence="7">
    <location>
        <begin position="406"/>
        <end position="429"/>
    </location>
</feature>
<feature type="transmembrane region" description="Helical" evidence="7">
    <location>
        <begin position="282"/>
        <end position="299"/>
    </location>
</feature>
<keyword evidence="10" id="KW-1185">Reference proteome</keyword>
<evidence type="ECO:0000259" key="8">
    <source>
        <dbReference type="PROSITE" id="PS50850"/>
    </source>
</evidence>
<evidence type="ECO:0000256" key="6">
    <source>
        <dbReference type="SAM" id="MobiDB-lite"/>
    </source>
</evidence>
<dbReference type="InterPro" id="IPR020846">
    <property type="entry name" value="MFS_dom"/>
</dbReference>
<dbReference type="PROSITE" id="PS50850">
    <property type="entry name" value="MFS"/>
    <property type="match status" value="1"/>
</dbReference>
<feature type="transmembrane region" description="Helical" evidence="7">
    <location>
        <begin position="77"/>
        <end position="95"/>
    </location>
</feature>
<dbReference type="EMBL" id="JBHRTR010000034">
    <property type="protein sequence ID" value="MFC3229799.1"/>
    <property type="molecule type" value="Genomic_DNA"/>
</dbReference>